<evidence type="ECO:0000256" key="6">
    <source>
        <dbReference type="SAM" id="MobiDB-lite"/>
    </source>
</evidence>
<dbReference type="GO" id="GO:0003904">
    <property type="term" value="F:deoxyribodipyrimidine photo-lyase activity"/>
    <property type="evidence" value="ECO:0007669"/>
    <property type="project" value="TreeGrafter"/>
</dbReference>
<protein>
    <submittedName>
        <fullName evidence="8">FAD binding domain of DNA photolyase-domain-containing protein</fullName>
    </submittedName>
</protein>
<feature type="site" description="Electron transfer via tryptophanyl radical" evidence="5">
    <location>
        <position position="448"/>
    </location>
</feature>
<keyword evidence="8" id="KW-0456">Lyase</keyword>
<dbReference type="OrthoDB" id="435881at2759"/>
<dbReference type="GO" id="GO:0005737">
    <property type="term" value="C:cytoplasm"/>
    <property type="evidence" value="ECO:0007669"/>
    <property type="project" value="TreeGrafter"/>
</dbReference>
<feature type="region of interest" description="Disordered" evidence="6">
    <location>
        <begin position="565"/>
        <end position="648"/>
    </location>
</feature>
<dbReference type="Proteomes" id="UP000193986">
    <property type="component" value="Unassembled WGS sequence"/>
</dbReference>
<feature type="compositionally biased region" description="Basic and acidic residues" evidence="6">
    <location>
        <begin position="565"/>
        <end position="586"/>
    </location>
</feature>
<evidence type="ECO:0000256" key="5">
    <source>
        <dbReference type="PIRSR" id="PIRSR602081-2"/>
    </source>
</evidence>
<feature type="site" description="Electron transfer via tryptophanyl radical" evidence="5">
    <location>
        <position position="351"/>
    </location>
</feature>
<dbReference type="GO" id="GO:0043153">
    <property type="term" value="P:entrainment of circadian clock by photoperiod"/>
    <property type="evidence" value="ECO:0007669"/>
    <property type="project" value="TreeGrafter"/>
</dbReference>
<feature type="domain" description="Photolyase/cryptochrome alpha/beta" evidence="7">
    <location>
        <begin position="4"/>
        <end position="137"/>
    </location>
</feature>
<dbReference type="InterPro" id="IPR005101">
    <property type="entry name" value="Cryptochr/Photolyase_FAD-bd"/>
</dbReference>
<organism evidence="8 9">
    <name type="scientific">Naematelia encephala</name>
    <dbReference type="NCBI Taxonomy" id="71784"/>
    <lineage>
        <taxon>Eukaryota</taxon>
        <taxon>Fungi</taxon>
        <taxon>Dikarya</taxon>
        <taxon>Basidiomycota</taxon>
        <taxon>Agaricomycotina</taxon>
        <taxon>Tremellomycetes</taxon>
        <taxon>Tremellales</taxon>
        <taxon>Naemateliaceae</taxon>
        <taxon>Naematelia</taxon>
    </lineage>
</organism>
<dbReference type="AlphaFoldDB" id="A0A1Y2BAU2"/>
<dbReference type="Pfam" id="PF03441">
    <property type="entry name" value="FAD_binding_7"/>
    <property type="match status" value="1"/>
</dbReference>
<feature type="site" description="Electron transfer via tryptophanyl radical" evidence="5">
    <location>
        <position position="425"/>
    </location>
</feature>
<dbReference type="GO" id="GO:0003677">
    <property type="term" value="F:DNA binding"/>
    <property type="evidence" value="ECO:0007669"/>
    <property type="project" value="TreeGrafter"/>
</dbReference>
<evidence type="ECO:0000313" key="8">
    <source>
        <dbReference type="EMBL" id="ORY31961.1"/>
    </source>
</evidence>
<name>A0A1Y2BAU2_9TREE</name>
<dbReference type="GO" id="GO:0032922">
    <property type="term" value="P:circadian regulation of gene expression"/>
    <property type="evidence" value="ECO:0007669"/>
    <property type="project" value="TreeGrafter"/>
</dbReference>
<comment type="similarity">
    <text evidence="1">Belongs to the DNA photolyase class-1 family.</text>
</comment>
<evidence type="ECO:0000256" key="2">
    <source>
        <dbReference type="ARBA" id="ARBA00022630"/>
    </source>
</evidence>
<feature type="binding site" evidence="4">
    <location>
        <begin position="438"/>
        <end position="440"/>
    </location>
    <ligand>
        <name>FAD</name>
        <dbReference type="ChEBI" id="CHEBI:57692"/>
    </ligand>
</feature>
<dbReference type="GO" id="GO:0005634">
    <property type="term" value="C:nucleus"/>
    <property type="evidence" value="ECO:0007669"/>
    <property type="project" value="TreeGrafter"/>
</dbReference>
<dbReference type="Pfam" id="PF00875">
    <property type="entry name" value="DNA_photolyase"/>
    <property type="match status" value="1"/>
</dbReference>
<dbReference type="GO" id="GO:0071949">
    <property type="term" value="F:FAD binding"/>
    <property type="evidence" value="ECO:0007669"/>
    <property type="project" value="TreeGrafter"/>
</dbReference>
<dbReference type="InterPro" id="IPR036155">
    <property type="entry name" value="Crypto/Photolyase_N_sf"/>
</dbReference>
<dbReference type="SUPFAM" id="SSF52425">
    <property type="entry name" value="Cryptochrome/photolyase, N-terminal domain"/>
    <property type="match status" value="1"/>
</dbReference>
<evidence type="ECO:0000256" key="1">
    <source>
        <dbReference type="ARBA" id="ARBA00005862"/>
    </source>
</evidence>
<evidence type="ECO:0000256" key="3">
    <source>
        <dbReference type="ARBA" id="ARBA00022827"/>
    </source>
</evidence>
<dbReference type="EMBL" id="MCFC01000012">
    <property type="protein sequence ID" value="ORY31961.1"/>
    <property type="molecule type" value="Genomic_DNA"/>
</dbReference>
<accession>A0A1Y2BAU2</accession>
<dbReference type="SUPFAM" id="SSF48173">
    <property type="entry name" value="Cryptochrome/photolyase FAD-binding domain"/>
    <property type="match status" value="1"/>
</dbReference>
<dbReference type="PANTHER" id="PTHR11455:SF9">
    <property type="entry name" value="CRYPTOCHROME CIRCADIAN CLOCK 5 ISOFORM X1"/>
    <property type="match status" value="1"/>
</dbReference>
<feature type="binding site" evidence="4">
    <location>
        <begin position="320"/>
        <end position="327"/>
    </location>
    <ligand>
        <name>FAD</name>
        <dbReference type="ChEBI" id="CHEBI:57692"/>
    </ligand>
</feature>
<evidence type="ECO:0000259" key="7">
    <source>
        <dbReference type="PROSITE" id="PS51645"/>
    </source>
</evidence>
<dbReference type="Gene3D" id="3.40.50.620">
    <property type="entry name" value="HUPs"/>
    <property type="match status" value="1"/>
</dbReference>
<dbReference type="InterPro" id="IPR014729">
    <property type="entry name" value="Rossmann-like_a/b/a_fold"/>
</dbReference>
<evidence type="ECO:0000256" key="4">
    <source>
        <dbReference type="PIRSR" id="PIRSR602081-1"/>
    </source>
</evidence>
<dbReference type="STRING" id="71784.A0A1Y2BAU2"/>
<evidence type="ECO:0000313" key="9">
    <source>
        <dbReference type="Proteomes" id="UP000193986"/>
    </source>
</evidence>
<keyword evidence="2 4" id="KW-0285">Flavoprotein</keyword>
<feature type="binding site" evidence="4">
    <location>
        <begin position="277"/>
        <end position="281"/>
    </location>
    <ligand>
        <name>FAD</name>
        <dbReference type="ChEBI" id="CHEBI:57692"/>
    </ligand>
</feature>
<feature type="compositionally biased region" description="Basic and acidic residues" evidence="6">
    <location>
        <begin position="605"/>
        <end position="617"/>
    </location>
</feature>
<dbReference type="InterPro" id="IPR036134">
    <property type="entry name" value="Crypto/Photolyase_FAD-like_sf"/>
</dbReference>
<reference evidence="8 9" key="1">
    <citation type="submission" date="2016-07" db="EMBL/GenBank/DDBJ databases">
        <title>Pervasive Adenine N6-methylation of Active Genes in Fungi.</title>
        <authorList>
            <consortium name="DOE Joint Genome Institute"/>
            <person name="Mondo S.J."/>
            <person name="Dannebaum R.O."/>
            <person name="Kuo R.C."/>
            <person name="Labutti K."/>
            <person name="Haridas S."/>
            <person name="Kuo A."/>
            <person name="Salamov A."/>
            <person name="Ahrendt S.R."/>
            <person name="Lipzen A."/>
            <person name="Sullivan W."/>
            <person name="Andreopoulos W.B."/>
            <person name="Clum A."/>
            <person name="Lindquist E."/>
            <person name="Daum C."/>
            <person name="Ramamoorthy G.K."/>
            <person name="Gryganskyi A."/>
            <person name="Culley D."/>
            <person name="Magnuson J.K."/>
            <person name="James T.Y."/>
            <person name="O'Malley M.A."/>
            <person name="Stajich J.E."/>
            <person name="Spatafora J.W."/>
            <person name="Visel A."/>
            <person name="Grigoriev I.V."/>
        </authorList>
    </citation>
    <scope>NUCLEOTIDE SEQUENCE [LARGE SCALE GENOMIC DNA]</scope>
    <source>
        <strain evidence="8 9">68-887.2</strain>
    </source>
</reference>
<dbReference type="InParanoid" id="A0A1Y2BAU2"/>
<comment type="caution">
    <text evidence="8">The sequence shown here is derived from an EMBL/GenBank/DDBJ whole genome shotgun (WGS) entry which is preliminary data.</text>
</comment>
<dbReference type="InterPro" id="IPR006050">
    <property type="entry name" value="DNA_photolyase_N"/>
</dbReference>
<proteinExistence type="inferred from homology"/>
<dbReference type="PANTHER" id="PTHR11455">
    <property type="entry name" value="CRYPTOCHROME"/>
    <property type="match status" value="1"/>
</dbReference>
<comment type="cofactor">
    <cofactor evidence="4">
        <name>FAD</name>
        <dbReference type="ChEBI" id="CHEBI:57692"/>
    </cofactor>
    <text evidence="4">Binds 1 FAD per subunit.</text>
</comment>
<dbReference type="Gene3D" id="1.25.40.80">
    <property type="match status" value="1"/>
</dbReference>
<dbReference type="InterPro" id="IPR002081">
    <property type="entry name" value="Cryptochrome/DNA_photolyase_1"/>
</dbReference>
<gene>
    <name evidence="8" type="ORF">BCR39DRAFT_524804</name>
</gene>
<keyword evidence="9" id="KW-1185">Reference proteome</keyword>
<keyword evidence="3 4" id="KW-0274">FAD</keyword>
<dbReference type="PROSITE" id="PS51645">
    <property type="entry name" value="PHR_CRY_ALPHA_BETA"/>
    <property type="match status" value="1"/>
</dbReference>
<sequence length="648" mass="73880">MPSSRVLYWFRTDLRISDSPALCASLSLGDIEAFYPVWCWDPSYIYGHRVGLNRWSFLLESMISLSSELTRLNREQKLLVVRSKPQEILPVLWKEWGITHVVWEKDSNAYSKIRDEEIIRLANINGVQVVCVHGRHLYDPEKVGEGYGNKPTLTLHAWQTVTSKMGKVPKPSPTPTTLPDPGITTLPQAKDKFKWEGLDMNSHIRTGHDTCYDHILGPNHDFSIPTMSQMGYSSSTTSIRGGTIQAHQCLSNFLRDPRKVATFSKPASSPTSLEPSTTLLSPYLKFGCVGVREVWWGCKDVIETYTGGGITKEPENMFGQLQFRDMYASAEAATRHFERIRGNHVSRYIDWGLQNQYDPSGHEILPRPRGDLVDEERFEAWKEGRTGFPWIDACMRQLKYEGWIHHLARHSVACYLTRGQCYISWERGMEVFDEWLIDWDPASNPGNWMWLSCSAFFSQYYRVYGLVSWPQKTDKTGQLVRKYCPELKGFPDKYIYAPHLAPESVQRQANCIIGIDYPSPSLDERTEKDRCIARLKNAFALNLHGDAAEVLDGTAAGMFRAKHAESGVSEIKEMSEKERKREEGEKRRKRSGDASLEGFFKRKKVDGGHDKGKGKEKDEEDDDVDRDVGMGEIVKGGKKKKETIQGEA</sequence>
<dbReference type="Gene3D" id="1.10.579.10">
    <property type="entry name" value="DNA Cyclobutane Dipyrimidine Photolyase, subunit A, domain 3"/>
    <property type="match status" value="1"/>
</dbReference>